<feature type="domain" description="DUF5060" evidence="2">
    <location>
        <begin position="213"/>
        <end position="297"/>
    </location>
</feature>
<name>A0ABY7AQC2_9ALTE</name>
<proteinExistence type="predicted"/>
<dbReference type="Proteomes" id="UP001163726">
    <property type="component" value="Plasmid pCadTS8_1"/>
</dbReference>
<dbReference type="InterPro" id="IPR032260">
    <property type="entry name" value="DUF5060"/>
</dbReference>
<dbReference type="Pfam" id="PF12904">
    <property type="entry name" value="Collagen_bind_2"/>
    <property type="match status" value="1"/>
</dbReference>
<protein>
    <submittedName>
        <fullName evidence="3">DUF5060 domain-containing protein</fullName>
    </submittedName>
</protein>
<evidence type="ECO:0000259" key="1">
    <source>
        <dbReference type="Pfam" id="PF12904"/>
    </source>
</evidence>
<geneLocation type="plasmid" evidence="3 4">
    <name>pCadTS8_1</name>
</geneLocation>
<evidence type="ECO:0000259" key="2">
    <source>
        <dbReference type="Pfam" id="PF16586"/>
    </source>
</evidence>
<evidence type="ECO:0000313" key="4">
    <source>
        <dbReference type="Proteomes" id="UP001163726"/>
    </source>
</evidence>
<accession>A0ABY7AQC2</accession>
<dbReference type="EMBL" id="CP109966">
    <property type="protein sequence ID" value="WAJ71750.1"/>
    <property type="molecule type" value="Genomic_DNA"/>
</dbReference>
<dbReference type="InterPro" id="IPR024749">
    <property type="entry name" value="Collagen-bd_put"/>
</dbReference>
<keyword evidence="4" id="KW-1185">Reference proteome</keyword>
<dbReference type="Pfam" id="PF16586">
    <property type="entry name" value="DUF5060"/>
    <property type="match status" value="1"/>
</dbReference>
<sequence>MRELIRVHFKTKALSVTYPLLLLFVIMLLLPVKAFAKKLVYTLTAEQLMLQDTGFFQTNDGLVGVNIWEKQRKGKVDIALPIGNQTFDIKLYTISENLGGARYKIYLSGKLIGEFTAPTTEKHKSQSEKNIKIWKNIEISEGETLTIEAFNQTNNGKDFSKALWQKIEFLTDAKLETVKASEFKTHQEFESGPALVEPRMANGDGTVTISGELKTWHSIDLSLDGPFAHELDVAPNPFLDYNMSVTFTHETNNQSITVPGYFAGDGIAAESSSEQGSKWLAHFSPNKPGQWYYRIAFSTGENAAVSVESRHSLAPYHGISGSFMVTETDKGGRDFRGKGKLSYVGQRYLRFAHTKDIFIKAGSDAPETLLAYADFDGTGSAKRNLALKTYPLHAKDAKSTDPTWQNGKGKNLLGALNYLSSTGANGVSFLTYNAGGDGDNVWPYVSRNAKYHFDVSKLAQWRIVFEHAQSLGLFLHFKLQENENDDNRKGAGRADAKIEESLDGGLLAIERKVYLREMIARFAHLNALNWNLGEENTQSTEEIQQMARYLSELDAYNNHIVLHTFPSHQTRVYPPLLGANSALTGVSLQNHWGNVHELTLNWVNASINAGKPWVVCNDEQNPAGLGVPPDPGYQGFDGWARNGDNKYNLHQIRKYTLWGNLMAGGAGVEYYFGYRLAENDLLAEDFRSRHLSWIYAGNAIKFFEDNKLPLNQMFNQNELVISSSEVKSYVLANQDNLLLYLPNGGNASLDLRARAGHYLAQWFNPVTGDYTKTFTLKASGKSLTEVQAPSSEEDFQTADRLLLLSKEG</sequence>
<dbReference type="InterPro" id="IPR013783">
    <property type="entry name" value="Ig-like_fold"/>
</dbReference>
<keyword evidence="3" id="KW-0614">Plasmid</keyword>
<gene>
    <name evidence="3" type="ORF">OLW01_15540</name>
</gene>
<dbReference type="Gene3D" id="2.60.40.10">
    <property type="entry name" value="Immunoglobulins"/>
    <property type="match status" value="1"/>
</dbReference>
<evidence type="ECO:0000313" key="3">
    <source>
        <dbReference type="EMBL" id="WAJ71750.1"/>
    </source>
</evidence>
<feature type="domain" description="Putative collagen-binding" evidence="1">
    <location>
        <begin position="722"/>
        <end position="804"/>
    </location>
</feature>
<dbReference type="Gene3D" id="3.20.20.80">
    <property type="entry name" value="Glycosidases"/>
    <property type="match status" value="1"/>
</dbReference>
<dbReference type="RefSeq" id="WP_268076449.1">
    <property type="nucleotide sequence ID" value="NZ_CP109966.1"/>
</dbReference>
<reference evidence="3" key="1">
    <citation type="submission" date="2022-10" db="EMBL/GenBank/DDBJ databases">
        <title>Catenovulum adriacola sp. nov. isolated in the Harbour of Susak.</title>
        <authorList>
            <person name="Schoch T."/>
            <person name="Reich S.J."/>
            <person name="Stoeferle S."/>
            <person name="Flaiz M."/>
            <person name="Kazda M."/>
            <person name="Riedel C.U."/>
            <person name="Duerre P."/>
        </authorList>
    </citation>
    <scope>NUCLEOTIDE SEQUENCE</scope>
    <source>
        <strain evidence="3">TS8</strain>
        <plasmid evidence="3">pCadTS8_1</plasmid>
    </source>
</reference>
<organism evidence="3 4">
    <name type="scientific">Catenovulum adriaticum</name>
    <dbReference type="NCBI Taxonomy" id="2984846"/>
    <lineage>
        <taxon>Bacteria</taxon>
        <taxon>Pseudomonadati</taxon>
        <taxon>Pseudomonadota</taxon>
        <taxon>Gammaproteobacteria</taxon>
        <taxon>Alteromonadales</taxon>
        <taxon>Alteromonadaceae</taxon>
        <taxon>Catenovulum</taxon>
    </lineage>
</organism>